<dbReference type="CDD" id="cd01207">
    <property type="entry name" value="EVH1_Ena_VASP-like"/>
    <property type="match status" value="1"/>
</dbReference>
<dbReference type="GO" id="GO:0017124">
    <property type="term" value="F:SH3 domain binding"/>
    <property type="evidence" value="ECO:0007669"/>
    <property type="project" value="TreeGrafter"/>
</dbReference>
<dbReference type="PROSITE" id="PS50229">
    <property type="entry name" value="WH1"/>
    <property type="match status" value="1"/>
</dbReference>
<feature type="region of interest" description="Disordered" evidence="1">
    <location>
        <begin position="116"/>
        <end position="194"/>
    </location>
</feature>
<organism evidence="3 4">
    <name type="scientific">Fasciolopsis buskii</name>
    <dbReference type="NCBI Taxonomy" id="27845"/>
    <lineage>
        <taxon>Eukaryota</taxon>
        <taxon>Metazoa</taxon>
        <taxon>Spiralia</taxon>
        <taxon>Lophotrochozoa</taxon>
        <taxon>Platyhelminthes</taxon>
        <taxon>Trematoda</taxon>
        <taxon>Digenea</taxon>
        <taxon>Plagiorchiida</taxon>
        <taxon>Echinostomata</taxon>
        <taxon>Echinostomatoidea</taxon>
        <taxon>Fasciolidae</taxon>
        <taxon>Fasciolopsis</taxon>
    </lineage>
</organism>
<protein>
    <submittedName>
        <fullName evidence="3">Vasodilator-stimulated phosphoprotein</fullName>
    </submittedName>
</protein>
<dbReference type="EMBL" id="LUCM01002957">
    <property type="protein sequence ID" value="KAA0196543.1"/>
    <property type="molecule type" value="Genomic_DNA"/>
</dbReference>
<dbReference type="InterPro" id="IPR000697">
    <property type="entry name" value="WH1/EVH1_dom"/>
</dbReference>
<evidence type="ECO:0000313" key="4">
    <source>
        <dbReference type="Proteomes" id="UP000728185"/>
    </source>
</evidence>
<comment type="caution">
    <text evidence="3">The sequence shown here is derived from an EMBL/GenBank/DDBJ whole genome shotgun (WGS) entry which is preliminary data.</text>
</comment>
<dbReference type="PANTHER" id="PTHR11202:SF22">
    <property type="entry name" value="PROTEIN ENABLED"/>
    <property type="match status" value="1"/>
</dbReference>
<proteinExistence type="predicted"/>
<gene>
    <name evidence="3" type="ORF">FBUS_06079</name>
</gene>
<feature type="domain" description="WH1" evidence="2">
    <location>
        <begin position="1"/>
        <end position="112"/>
    </location>
</feature>
<evidence type="ECO:0000256" key="1">
    <source>
        <dbReference type="SAM" id="MobiDB-lite"/>
    </source>
</evidence>
<dbReference type="SMART" id="SM00461">
    <property type="entry name" value="WH1"/>
    <property type="match status" value="1"/>
</dbReference>
<dbReference type="InterPro" id="IPR011993">
    <property type="entry name" value="PH-like_dom_sf"/>
</dbReference>
<sequence>MTENPVATAKANVMLYDGDSSTWIPSGSGHGVSKVQLYHNPSANTYRIVGWRLQDREVVINCAIVRGLKYHQARPTFHQWRDSKQRVYGLNFTLPEEAEAFATAVRSALDDLAALHRQQAAQQQQQQQQQQSQQPTTQPVHQLQSQNSAPAGPITTNPSQTSITIGNRVPTSSHDVPGSRSTDPAYHDPTGHGRLITGNYVDMSQHRFPNPHAINAAAHGQAQAVPNNTPTPAEYVYTTSSYADPSRYSGDGKCSPQCKTHPRF</sequence>
<feature type="region of interest" description="Disordered" evidence="1">
    <location>
        <begin position="245"/>
        <end position="264"/>
    </location>
</feature>
<dbReference type="PANTHER" id="PTHR11202">
    <property type="entry name" value="SPROUTY-RELATED, EVH1 DOMAIN-CONTAINING PROTEIN FAMILY MEMBER"/>
    <property type="match status" value="1"/>
</dbReference>
<dbReference type="Gene3D" id="2.30.29.30">
    <property type="entry name" value="Pleckstrin-homology domain (PH domain)/Phosphotyrosine-binding domain (PTB)"/>
    <property type="match status" value="1"/>
</dbReference>
<evidence type="ECO:0000313" key="3">
    <source>
        <dbReference type="EMBL" id="KAA0196543.1"/>
    </source>
</evidence>
<dbReference type="SUPFAM" id="SSF50729">
    <property type="entry name" value="PH domain-like"/>
    <property type="match status" value="1"/>
</dbReference>
<feature type="compositionally biased region" description="Low complexity" evidence="1">
    <location>
        <begin position="118"/>
        <end position="139"/>
    </location>
</feature>
<feature type="compositionally biased region" description="Polar residues" evidence="1">
    <location>
        <begin position="140"/>
        <end position="182"/>
    </location>
</feature>
<dbReference type="Pfam" id="PF00568">
    <property type="entry name" value="WH1"/>
    <property type="match status" value="1"/>
</dbReference>
<dbReference type="Proteomes" id="UP000728185">
    <property type="component" value="Unassembled WGS sequence"/>
</dbReference>
<evidence type="ECO:0000259" key="2">
    <source>
        <dbReference type="PROSITE" id="PS50229"/>
    </source>
</evidence>
<keyword evidence="4" id="KW-1185">Reference proteome</keyword>
<dbReference type="OrthoDB" id="31170at2759"/>
<reference evidence="3" key="1">
    <citation type="submission" date="2019-05" db="EMBL/GenBank/DDBJ databases">
        <title>Annotation for the trematode Fasciolopsis buski.</title>
        <authorList>
            <person name="Choi Y.-J."/>
        </authorList>
    </citation>
    <scope>NUCLEOTIDE SEQUENCE</scope>
    <source>
        <strain evidence="3">HT</strain>
        <tissue evidence="3">Whole worm</tissue>
    </source>
</reference>
<accession>A0A8E0RYQ7</accession>
<dbReference type="AlphaFoldDB" id="A0A8E0RYQ7"/>
<name>A0A8E0RYQ7_9TREM</name>